<keyword evidence="3" id="KW-1185">Reference proteome</keyword>
<dbReference type="Proteomes" id="UP000017133">
    <property type="component" value="Unassembled WGS sequence"/>
</dbReference>
<proteinExistence type="predicted"/>
<name>U7R2D0_PHOTE</name>
<dbReference type="PATRIC" id="fig|1389415.4.peg.893"/>
<evidence type="ECO:0000313" key="3">
    <source>
        <dbReference type="Proteomes" id="UP000017133"/>
    </source>
</evidence>
<evidence type="ECO:0000259" key="1">
    <source>
        <dbReference type="PROSITE" id="PS51186"/>
    </source>
</evidence>
<dbReference type="GO" id="GO:0016747">
    <property type="term" value="F:acyltransferase activity, transferring groups other than amino-acyl groups"/>
    <property type="evidence" value="ECO:0007669"/>
    <property type="project" value="InterPro"/>
</dbReference>
<dbReference type="PANTHER" id="PTHR43792:SF1">
    <property type="entry name" value="N-ACETYLTRANSFERASE DOMAIN-CONTAINING PROTEIN"/>
    <property type="match status" value="1"/>
</dbReference>
<keyword evidence="2" id="KW-0808">Transferase</keyword>
<dbReference type="EMBL" id="AXDT01000034">
    <property type="protein sequence ID" value="ERT14268.1"/>
    <property type="molecule type" value="Genomic_DNA"/>
</dbReference>
<protein>
    <submittedName>
        <fullName evidence="2">Acetyltransferase</fullName>
    </submittedName>
</protein>
<dbReference type="Gene3D" id="3.40.630.30">
    <property type="match status" value="1"/>
</dbReference>
<dbReference type="SUPFAM" id="SSF55729">
    <property type="entry name" value="Acyl-CoA N-acyltransferases (Nat)"/>
    <property type="match status" value="1"/>
</dbReference>
<dbReference type="PROSITE" id="PS51186">
    <property type="entry name" value="GNAT"/>
    <property type="match status" value="1"/>
</dbReference>
<dbReference type="InterPro" id="IPR051531">
    <property type="entry name" value="N-acetyltransferase"/>
</dbReference>
<dbReference type="AlphaFoldDB" id="U7R2D0"/>
<sequence>MAADIADIKENMMMTLETERLIMRAWKEEDRGPFFHLNSNAEVMEYFPATLTVEQSNAMVDRIIQRFEQQNGWGFWAVELKETGDFIGFVGLNIPVAELPFSPCTEIGWRLDKPFWGKGYASEAACKARDFAFTELKLEEVVAFTTVSNLRSQKVMERLGMVKDENTFLHPLLPDGHPLHEHVLYRIRQ</sequence>
<comment type="caution">
    <text evidence="2">The sequence shown here is derived from an EMBL/GenBank/DDBJ whole genome shotgun (WGS) entry which is preliminary data.</text>
</comment>
<organism evidence="2 3">
    <name type="scientific">Photorhabdus temperata J3</name>
    <dbReference type="NCBI Taxonomy" id="1389415"/>
    <lineage>
        <taxon>Bacteria</taxon>
        <taxon>Pseudomonadati</taxon>
        <taxon>Pseudomonadota</taxon>
        <taxon>Gammaproteobacteria</taxon>
        <taxon>Enterobacterales</taxon>
        <taxon>Morganellaceae</taxon>
        <taxon>Photorhabdus</taxon>
    </lineage>
</organism>
<accession>U7R2D0</accession>
<gene>
    <name evidence="2" type="ORF">O185_04515</name>
</gene>
<feature type="domain" description="N-acetyltransferase" evidence="1">
    <location>
        <begin position="21"/>
        <end position="189"/>
    </location>
</feature>
<dbReference type="PANTHER" id="PTHR43792">
    <property type="entry name" value="GNAT FAMILY, PUTATIVE (AFU_ORTHOLOGUE AFUA_3G00765)-RELATED-RELATED"/>
    <property type="match status" value="1"/>
</dbReference>
<dbReference type="Pfam" id="PF13302">
    <property type="entry name" value="Acetyltransf_3"/>
    <property type="match status" value="1"/>
</dbReference>
<dbReference type="InterPro" id="IPR000182">
    <property type="entry name" value="GNAT_dom"/>
</dbReference>
<evidence type="ECO:0000313" key="2">
    <source>
        <dbReference type="EMBL" id="ERT14268.1"/>
    </source>
</evidence>
<reference evidence="2 3" key="1">
    <citation type="submission" date="2013-10" db="EMBL/GenBank/DDBJ databases">
        <title>Whole Genome Shotgun Sequence of Photorhabdus temperata J3.</title>
        <authorList>
            <person name="Park G.-S."/>
            <person name="Hong S.-J."/>
            <person name="Shin J.-H."/>
        </authorList>
    </citation>
    <scope>NUCLEOTIDE SEQUENCE [LARGE SCALE GENOMIC DNA]</scope>
    <source>
        <strain evidence="2 3">J3</strain>
    </source>
</reference>
<dbReference type="InterPro" id="IPR016181">
    <property type="entry name" value="Acyl_CoA_acyltransferase"/>
</dbReference>